<evidence type="ECO:0000313" key="2">
    <source>
        <dbReference type="EMBL" id="CCF99351.1"/>
    </source>
</evidence>
<dbReference type="InterPro" id="IPR000601">
    <property type="entry name" value="PKD_dom"/>
</dbReference>
<dbReference type="InterPro" id="IPR026341">
    <property type="entry name" value="T9SS_type_B"/>
</dbReference>
<dbReference type="SUPFAM" id="SSF49299">
    <property type="entry name" value="PKD domain"/>
    <property type="match status" value="1"/>
</dbReference>
<evidence type="ECO:0000259" key="1">
    <source>
        <dbReference type="PROSITE" id="PS50093"/>
    </source>
</evidence>
<dbReference type="NCBIfam" id="TIGR04131">
    <property type="entry name" value="Bac_Flav_CTERM"/>
    <property type="match status" value="1"/>
</dbReference>
<dbReference type="Pfam" id="PF13585">
    <property type="entry name" value="CHU_C"/>
    <property type="match status" value="1"/>
</dbReference>
<dbReference type="Gene3D" id="2.60.40.740">
    <property type="match status" value="1"/>
</dbReference>
<dbReference type="SMART" id="SM00089">
    <property type="entry name" value="PKD"/>
    <property type="match status" value="1"/>
</dbReference>
<dbReference type="CDD" id="cd00146">
    <property type="entry name" value="PKD"/>
    <property type="match status" value="1"/>
</dbReference>
<accession>H6RE90</accession>
<dbReference type="InterPro" id="IPR013783">
    <property type="entry name" value="Ig-like_fold"/>
</dbReference>
<sequence length="1343" mass="134917">MKTIKLILSAILIFSLGLGFGQKGKNGTLTLSGSSNIVNVFTTLTADASASNSMITVANSALNSSSYGFAGNLEPGDLILIIQTQGVGEGDMIGAPNTWDGTYALPIDATWGQITNYRNCGNNEYAEVKSVPNSTSIQLRCGLSNDYTALGKVQIIRVPRFENLTVNGTLTTAAWNGNTGGVLAIEVNNNLTINGEINASELGFRGGIANTGSSLLGVAHWSRPLSNAGGMKGESIRGWSAEYALDGGSYCKAAPANGGGGGNGHNAGGGGGGNGGDISNWIDGVGVPQGNYNAWSIETEKDEVTPAPINGVARSGGGRGGFTFSGNNQNANTLPAGNTAWGGDNHKNRGGLGGRPLDYSNGKIFLAGGGGAGDLNETNSIGGSGGNGGGIVSILNYGNISGTGSILSLGETAENITATGASFGNIAGNDGAGGGGAGGTVIVNSNGSVSGISINTNGGNGGNQIIIDGGFGNTNEAEGPGGGGGGGYISISNGTIARTANGGVNGVTNSDGLTEFPSNGATSGGIGLPNQTISNFFLTTANDTICSGSTTTLSASVVGSLSGTITWYDAEVSGNIIGTNTLTTGVLTSNTTYWVGTCPGNYLIPVSVIISPPITFNDASVVIEDENCGLGDGTISGITTAGGTAPLTYEWNGTQTTLDLSSASAGSYTLVVSDAKGCITTVGTYVIGSAASIALDATSIVILDENCGNINGGITGITTSGGSGAITYTWNSTVSTNEDLANVAAGSYTLVATDGLGCSTSNGPHVISNAPGPVIDISGISIVNESCTLSNGDISGITASGGTAPLAYSWNGNTTLTADTADLTAGSYTLIVSDGFGCTNQTGPYAVIDNTAPLLDTSGLVITNETCGSINGSIAGVATIGGNAPLSYSWNTNTTLTPDTALLAGGSYVLAVTDALGCIVISNPITVINLGLTVDTTTLVLVNDACSLGSGSLTGITVSGGTPGYTFEWNGITSTTADTSGLSAGTYSLTVTDNAGCVFSTNPYTIVDNSGPTIDSSSIIVNSEICGSANGSITGITSLGGLSPYTYDWNGSITSSEDTSGLTAGSYSLTVTDGNGCSSSMGPIVVNSIAGPTIDATSIIITDEDCYTSNGSITGITITGGTNPYLYTWNGVAGNLDATDLTNSEYTLVVTDDNGCMDSFGPISISNSGAPIASFDLFGNPLSLGETLLLTNTSSNGAITYLWDLGDGTTSTDVEPPVTYDAEGTYSICLIAYTATSCTDTTCQTIQVIEESELAIGIPTAFSPNNDSHNDVLFVRGSGITSFTLMIYNRYGEKVFESNDLSIGWNGNHKGKPENTGVFAYYLEYEYINGEKGSLKGNITLVK</sequence>
<feature type="domain" description="PKD" evidence="1">
    <location>
        <begin position="1171"/>
        <end position="1248"/>
    </location>
</feature>
<dbReference type="Pfam" id="PF18911">
    <property type="entry name" value="PKD_4"/>
    <property type="match status" value="1"/>
</dbReference>
<reference evidence="2" key="1">
    <citation type="journal article" date="2012" name="Environ. Microbiol.">
        <title>Genomic content of uncultured Bacteroidetes from contrasting oceanic provinces in the North Atlantic Ocean.</title>
        <authorList>
            <person name="Gomez-Pereira P.R."/>
            <person name="Schuler M."/>
            <person name="Fuchs B.M."/>
            <person name="Bennke C."/>
            <person name="Teeling H."/>
            <person name="Waldmann J."/>
            <person name="Richter M."/>
            <person name="Barbe V."/>
            <person name="Bataille E."/>
            <person name="Glockner F.O."/>
            <person name="Amann R."/>
        </authorList>
    </citation>
    <scope>NUCLEOTIDE SEQUENCE</scope>
</reference>
<dbReference type="PROSITE" id="PS50093">
    <property type="entry name" value="PKD"/>
    <property type="match status" value="1"/>
</dbReference>
<proteinExistence type="predicted"/>
<dbReference type="Pfam" id="PF13573">
    <property type="entry name" value="SprB"/>
    <property type="match status" value="1"/>
</dbReference>
<reference evidence="2" key="2">
    <citation type="submission" date="2012-02" db="EMBL/GenBank/DDBJ databases">
        <authorList>
            <person name="Genoscope - CEA"/>
        </authorList>
    </citation>
    <scope>NUCLEOTIDE SEQUENCE</scope>
</reference>
<dbReference type="InterPro" id="IPR035986">
    <property type="entry name" value="PKD_dom_sf"/>
</dbReference>
<dbReference type="InterPro" id="IPR022409">
    <property type="entry name" value="PKD/Chitinase_dom"/>
</dbReference>
<name>H6RE90_9BACT</name>
<dbReference type="Pfam" id="PF19081">
    <property type="entry name" value="Ig_7"/>
    <property type="match status" value="1"/>
</dbReference>
<dbReference type="EMBL" id="FO117577">
    <property type="protein sequence ID" value="CCF99351.1"/>
    <property type="molecule type" value="Genomic_DNA"/>
</dbReference>
<dbReference type="InterPro" id="IPR025667">
    <property type="entry name" value="SprB_repeat"/>
</dbReference>
<protein>
    <submittedName>
        <fullName evidence="2">Protein containing PKD domain</fullName>
    </submittedName>
</protein>
<organism evidence="2">
    <name type="scientific">uncultured Cytophagia bacterium</name>
    <dbReference type="NCBI Taxonomy" id="768505"/>
    <lineage>
        <taxon>Bacteria</taxon>
        <taxon>Pseudomonadati</taxon>
        <taxon>Bacteroidota</taxon>
        <taxon>Cytophagia</taxon>
        <taxon>environmental samples</taxon>
    </lineage>
</organism>
<dbReference type="Gene3D" id="2.60.40.10">
    <property type="entry name" value="Immunoglobulins"/>
    <property type="match status" value="2"/>
</dbReference>
<gene>
    <name evidence="2" type="ORF">VIS_S3BBA60008</name>
</gene>
<dbReference type="InterPro" id="IPR044023">
    <property type="entry name" value="Ig_7"/>
</dbReference>